<comment type="similarity">
    <text evidence="2 10">Belongs to the ExbD/TolR family.</text>
</comment>
<dbReference type="InterPro" id="IPR003400">
    <property type="entry name" value="ExbD"/>
</dbReference>
<dbReference type="Gene3D" id="3.30.420.270">
    <property type="match status" value="1"/>
</dbReference>
<keyword evidence="6 10" id="KW-0812">Transmembrane</keyword>
<protein>
    <recommendedName>
        <fullName evidence="10">Tol-Pal system protein TolR</fullName>
    </recommendedName>
</protein>
<reference evidence="11" key="2">
    <citation type="submission" date="2020-09" db="EMBL/GenBank/DDBJ databases">
        <authorList>
            <person name="Sun Q."/>
            <person name="Kim S."/>
        </authorList>
    </citation>
    <scope>NUCLEOTIDE SEQUENCE</scope>
    <source>
        <strain evidence="11">KCTC 22169</strain>
    </source>
</reference>
<keyword evidence="5 10" id="KW-0132">Cell division</keyword>
<gene>
    <name evidence="10 11" type="primary">tolR</name>
    <name evidence="11" type="ORF">GCM10007392_32620</name>
</gene>
<dbReference type="PANTHER" id="PTHR30558">
    <property type="entry name" value="EXBD MEMBRANE COMPONENT OF PMF-DRIVEN MACROMOLECULE IMPORT SYSTEM"/>
    <property type="match status" value="1"/>
</dbReference>
<evidence type="ECO:0000256" key="3">
    <source>
        <dbReference type="ARBA" id="ARBA00022475"/>
    </source>
</evidence>
<evidence type="ECO:0000313" key="12">
    <source>
        <dbReference type="Proteomes" id="UP000626148"/>
    </source>
</evidence>
<evidence type="ECO:0000256" key="1">
    <source>
        <dbReference type="ARBA" id="ARBA00004162"/>
    </source>
</evidence>
<accession>A0A918KIB2</accession>
<comment type="subcellular location">
    <subcellularLocation>
        <location evidence="10">Cell inner membrane</location>
        <topology evidence="10">Single-pass membrane protein</topology>
    </subcellularLocation>
    <subcellularLocation>
        <location evidence="1">Cell membrane</location>
        <topology evidence="1">Single-pass membrane protein</topology>
    </subcellularLocation>
</comment>
<evidence type="ECO:0000256" key="4">
    <source>
        <dbReference type="ARBA" id="ARBA00022519"/>
    </source>
</evidence>
<keyword evidence="7 10" id="KW-1133">Transmembrane helix</keyword>
<evidence type="ECO:0000256" key="8">
    <source>
        <dbReference type="ARBA" id="ARBA00023136"/>
    </source>
</evidence>
<dbReference type="GO" id="GO:0022857">
    <property type="term" value="F:transmembrane transporter activity"/>
    <property type="evidence" value="ECO:0007669"/>
    <property type="project" value="InterPro"/>
</dbReference>
<dbReference type="Pfam" id="PF02472">
    <property type="entry name" value="ExbD"/>
    <property type="match status" value="1"/>
</dbReference>
<evidence type="ECO:0000256" key="10">
    <source>
        <dbReference type="HAMAP-Rule" id="MF_02203"/>
    </source>
</evidence>
<comment type="caution">
    <text evidence="11">The sequence shown here is derived from an EMBL/GenBank/DDBJ whole genome shotgun (WGS) entry which is preliminary data.</text>
</comment>
<proteinExistence type="inferred from homology"/>
<dbReference type="Proteomes" id="UP000626148">
    <property type="component" value="Unassembled WGS sequence"/>
</dbReference>
<dbReference type="HAMAP" id="MF_02203">
    <property type="entry name" value="TolR"/>
    <property type="match status" value="1"/>
</dbReference>
<dbReference type="NCBIfam" id="TIGR02801">
    <property type="entry name" value="tolR"/>
    <property type="match status" value="1"/>
</dbReference>
<comment type="function">
    <text evidence="10">Part of the Tol-Pal system, which plays a role in outer membrane invagination during cell division and is important for maintaining outer membrane integrity.</text>
</comment>
<dbReference type="PANTHER" id="PTHR30558:SF7">
    <property type="entry name" value="TOL-PAL SYSTEM PROTEIN TOLR"/>
    <property type="match status" value="1"/>
</dbReference>
<evidence type="ECO:0000256" key="2">
    <source>
        <dbReference type="ARBA" id="ARBA00005811"/>
    </source>
</evidence>
<keyword evidence="8 10" id="KW-0472">Membrane</keyword>
<organism evidence="11 12">
    <name type="scientific">Saccharospirillum salsuginis</name>
    <dbReference type="NCBI Taxonomy" id="418750"/>
    <lineage>
        <taxon>Bacteria</taxon>
        <taxon>Pseudomonadati</taxon>
        <taxon>Pseudomonadota</taxon>
        <taxon>Gammaproteobacteria</taxon>
        <taxon>Oceanospirillales</taxon>
        <taxon>Saccharospirillaceae</taxon>
        <taxon>Saccharospirillum</taxon>
    </lineage>
</organism>
<dbReference type="GO" id="GO:0005886">
    <property type="term" value="C:plasma membrane"/>
    <property type="evidence" value="ECO:0007669"/>
    <property type="project" value="UniProtKB-SubCell"/>
</dbReference>
<comment type="subunit">
    <text evidence="10">The Tol-Pal system is composed of five core proteins: the inner membrane proteins TolA, TolQ and TolR, the periplasmic protein TolB and the outer membrane protein Pal. They form a network linking the inner and outer membranes and the peptidoglycan layer.</text>
</comment>
<keyword evidence="3 10" id="KW-1003">Cell membrane</keyword>
<evidence type="ECO:0000256" key="7">
    <source>
        <dbReference type="ARBA" id="ARBA00022989"/>
    </source>
</evidence>
<evidence type="ECO:0000256" key="6">
    <source>
        <dbReference type="ARBA" id="ARBA00022692"/>
    </source>
</evidence>
<dbReference type="GO" id="GO:0015031">
    <property type="term" value="P:protein transport"/>
    <property type="evidence" value="ECO:0007669"/>
    <property type="project" value="InterPro"/>
</dbReference>
<dbReference type="GO" id="GO:0051301">
    <property type="term" value="P:cell division"/>
    <property type="evidence" value="ECO:0007669"/>
    <property type="project" value="UniProtKB-UniRule"/>
</dbReference>
<keyword evidence="12" id="KW-1185">Reference proteome</keyword>
<evidence type="ECO:0000313" key="11">
    <source>
        <dbReference type="EMBL" id="GGX62224.1"/>
    </source>
</evidence>
<keyword evidence="9 10" id="KW-0131">Cell cycle</keyword>
<sequence>MISVRRGRKKPMSDINVVPYIDVMLVLLIIFMVTAPMMMQGVEVDVPEVTSGPLERDENQEYLIVAVDAQRQVFIERGEEAPQSVQPNEVGPYVATILQQQPSLEVYIRGDNRVDYGTVMQVMATLQGAGIQSVGLITEAPDESN</sequence>
<feature type="transmembrane region" description="Helical" evidence="10">
    <location>
        <begin position="20"/>
        <end position="39"/>
    </location>
</feature>
<keyword evidence="4 10" id="KW-0997">Cell inner membrane</keyword>
<dbReference type="AlphaFoldDB" id="A0A918KIB2"/>
<reference evidence="11" key="1">
    <citation type="journal article" date="2014" name="Int. J. Syst. Evol. Microbiol.">
        <title>Complete genome sequence of Corynebacterium casei LMG S-19264T (=DSM 44701T), isolated from a smear-ripened cheese.</title>
        <authorList>
            <consortium name="US DOE Joint Genome Institute (JGI-PGF)"/>
            <person name="Walter F."/>
            <person name="Albersmeier A."/>
            <person name="Kalinowski J."/>
            <person name="Ruckert C."/>
        </authorList>
    </citation>
    <scope>NUCLEOTIDE SEQUENCE</scope>
    <source>
        <strain evidence="11">KCTC 22169</strain>
    </source>
</reference>
<name>A0A918KIB2_9GAMM</name>
<evidence type="ECO:0000256" key="5">
    <source>
        <dbReference type="ARBA" id="ARBA00022618"/>
    </source>
</evidence>
<evidence type="ECO:0000256" key="9">
    <source>
        <dbReference type="ARBA" id="ARBA00023306"/>
    </source>
</evidence>
<dbReference type="InterPro" id="IPR014168">
    <property type="entry name" value="Tol-Pal_TolR"/>
</dbReference>
<dbReference type="RefSeq" id="WP_189610609.1">
    <property type="nucleotide sequence ID" value="NZ_BMXR01000008.1"/>
</dbReference>
<dbReference type="EMBL" id="BMXR01000008">
    <property type="protein sequence ID" value="GGX62224.1"/>
    <property type="molecule type" value="Genomic_DNA"/>
</dbReference>